<dbReference type="EMBL" id="JAYKXP010000011">
    <property type="protein sequence ID" value="KAK7052878.1"/>
    <property type="molecule type" value="Genomic_DNA"/>
</dbReference>
<dbReference type="Pfam" id="PF01494">
    <property type="entry name" value="FAD_binding_3"/>
    <property type="match status" value="1"/>
</dbReference>
<comment type="caution">
    <text evidence="6">The sequence shown here is derived from an EMBL/GenBank/DDBJ whole genome shotgun (WGS) entry which is preliminary data.</text>
</comment>
<keyword evidence="3" id="KW-0560">Oxidoreductase</keyword>
<keyword evidence="1" id="KW-0285">Flavoprotein</keyword>
<evidence type="ECO:0000259" key="5">
    <source>
        <dbReference type="Pfam" id="PF01494"/>
    </source>
</evidence>
<dbReference type="Proteomes" id="UP001383192">
    <property type="component" value="Unassembled WGS sequence"/>
</dbReference>
<evidence type="ECO:0000256" key="4">
    <source>
        <dbReference type="ARBA" id="ARBA00023033"/>
    </source>
</evidence>
<evidence type="ECO:0000256" key="2">
    <source>
        <dbReference type="ARBA" id="ARBA00022827"/>
    </source>
</evidence>
<dbReference type="InterPro" id="IPR002938">
    <property type="entry name" value="FAD-bd"/>
</dbReference>
<evidence type="ECO:0000313" key="6">
    <source>
        <dbReference type="EMBL" id="KAK7052878.1"/>
    </source>
</evidence>
<keyword evidence="7" id="KW-1185">Reference proteome</keyword>
<accession>A0AAW0DNV5</accession>
<dbReference type="SUPFAM" id="SSF51905">
    <property type="entry name" value="FAD/NAD(P)-binding domain"/>
    <property type="match status" value="1"/>
</dbReference>
<gene>
    <name evidence="6" type="ORF">VNI00_004198</name>
</gene>
<sequence>MPNPLSSRSGSAGFLTAQVLKKLGIPYTVFEQDAALDARPRDWDFGIYWAQTPLADCLPPEITEERVRATQQFEKYGKRLVGIETNGKIVTATFEDGTQEQGGLLIGAEAHECSDSTPSSEWTFTLMVSWNDYNDFYTTTTEIPNIGSKPEILRKAKAQAQRFGEPFRSIWNAVPDDAPVWYNRLSSWPTEEWDNRNGTVTLIGDAAHPMLPHRGQGLNNAIHGVASLQSALRDRYEPDDAQPFKRALEVYESDVWERGREAVIMSDENAEAVHNWEKLKKSPLFKLGIKPRVVGDE</sequence>
<evidence type="ECO:0000313" key="7">
    <source>
        <dbReference type="Proteomes" id="UP001383192"/>
    </source>
</evidence>
<keyword evidence="2" id="KW-0274">FAD</keyword>
<proteinExistence type="predicted"/>
<name>A0AAW0DNV5_9AGAR</name>
<evidence type="ECO:0000256" key="3">
    <source>
        <dbReference type="ARBA" id="ARBA00023002"/>
    </source>
</evidence>
<reference evidence="6 7" key="1">
    <citation type="submission" date="2024-01" db="EMBL/GenBank/DDBJ databases">
        <title>A draft genome for a cacao thread blight-causing isolate of Paramarasmius palmivorus.</title>
        <authorList>
            <person name="Baruah I.K."/>
            <person name="Bukari Y."/>
            <person name="Amoako-Attah I."/>
            <person name="Meinhardt L.W."/>
            <person name="Bailey B.A."/>
            <person name="Cohen S.P."/>
        </authorList>
    </citation>
    <scope>NUCLEOTIDE SEQUENCE [LARGE SCALE GENOMIC DNA]</scope>
    <source>
        <strain evidence="6 7">GH-12</strain>
    </source>
</reference>
<keyword evidence="4" id="KW-0503">Monooxygenase</keyword>
<dbReference type="PANTHER" id="PTHR47178:SF3">
    <property type="entry name" value="FAD-BINDING DOMAIN-CONTAINING PROTEIN"/>
    <property type="match status" value="1"/>
</dbReference>
<evidence type="ECO:0000256" key="1">
    <source>
        <dbReference type="ARBA" id="ARBA00022630"/>
    </source>
</evidence>
<organism evidence="6 7">
    <name type="scientific">Paramarasmius palmivorus</name>
    <dbReference type="NCBI Taxonomy" id="297713"/>
    <lineage>
        <taxon>Eukaryota</taxon>
        <taxon>Fungi</taxon>
        <taxon>Dikarya</taxon>
        <taxon>Basidiomycota</taxon>
        <taxon>Agaricomycotina</taxon>
        <taxon>Agaricomycetes</taxon>
        <taxon>Agaricomycetidae</taxon>
        <taxon>Agaricales</taxon>
        <taxon>Marasmiineae</taxon>
        <taxon>Marasmiaceae</taxon>
        <taxon>Paramarasmius</taxon>
    </lineage>
</organism>
<dbReference type="GO" id="GO:0071949">
    <property type="term" value="F:FAD binding"/>
    <property type="evidence" value="ECO:0007669"/>
    <property type="project" value="InterPro"/>
</dbReference>
<dbReference type="Gene3D" id="3.50.50.60">
    <property type="entry name" value="FAD/NAD(P)-binding domain"/>
    <property type="match status" value="2"/>
</dbReference>
<dbReference type="InterPro" id="IPR036188">
    <property type="entry name" value="FAD/NAD-bd_sf"/>
</dbReference>
<feature type="domain" description="FAD-binding" evidence="5">
    <location>
        <begin position="181"/>
        <end position="236"/>
    </location>
</feature>
<dbReference type="PANTHER" id="PTHR47178">
    <property type="entry name" value="MONOOXYGENASE, FAD-BINDING"/>
    <property type="match status" value="1"/>
</dbReference>
<dbReference type="GO" id="GO:0004497">
    <property type="term" value="F:monooxygenase activity"/>
    <property type="evidence" value="ECO:0007669"/>
    <property type="project" value="UniProtKB-KW"/>
</dbReference>
<protein>
    <recommendedName>
        <fullName evidence="5">FAD-binding domain-containing protein</fullName>
    </recommendedName>
</protein>
<dbReference type="AlphaFoldDB" id="A0AAW0DNV5"/>